<evidence type="ECO:0000256" key="1">
    <source>
        <dbReference type="ARBA" id="ARBA00004141"/>
    </source>
</evidence>
<dbReference type="PROSITE" id="PS50850">
    <property type="entry name" value="MFS"/>
    <property type="match status" value="1"/>
</dbReference>
<keyword evidence="9" id="KW-1185">Reference proteome</keyword>
<evidence type="ECO:0000256" key="3">
    <source>
        <dbReference type="ARBA" id="ARBA00022989"/>
    </source>
</evidence>
<feature type="transmembrane region" description="Helical" evidence="6">
    <location>
        <begin position="303"/>
        <end position="322"/>
    </location>
</feature>
<evidence type="ECO:0000313" key="9">
    <source>
        <dbReference type="Proteomes" id="UP000298493"/>
    </source>
</evidence>
<keyword evidence="4 6" id="KW-0472">Membrane</keyword>
<protein>
    <recommendedName>
        <fullName evidence="7">Major facilitator superfamily (MFS) profile domain-containing protein</fullName>
    </recommendedName>
</protein>
<keyword evidence="3 6" id="KW-1133">Transmembrane helix</keyword>
<dbReference type="AlphaFoldDB" id="A0A4Z1NWQ7"/>
<feature type="transmembrane region" description="Helical" evidence="6">
    <location>
        <begin position="141"/>
        <end position="160"/>
    </location>
</feature>
<dbReference type="Proteomes" id="UP000298493">
    <property type="component" value="Unassembled WGS sequence"/>
</dbReference>
<dbReference type="GO" id="GO:0140115">
    <property type="term" value="P:export across plasma membrane"/>
    <property type="evidence" value="ECO:0007669"/>
    <property type="project" value="UniProtKB-ARBA"/>
</dbReference>
<feature type="transmembrane region" description="Helical" evidence="6">
    <location>
        <begin position="383"/>
        <end position="401"/>
    </location>
</feature>
<dbReference type="InterPro" id="IPR005829">
    <property type="entry name" value="Sugar_transporter_CS"/>
</dbReference>
<feature type="region of interest" description="Disordered" evidence="5">
    <location>
        <begin position="1"/>
        <end position="38"/>
    </location>
</feature>
<feature type="transmembrane region" description="Helical" evidence="6">
    <location>
        <begin position="109"/>
        <end position="129"/>
    </location>
</feature>
<evidence type="ECO:0000256" key="2">
    <source>
        <dbReference type="ARBA" id="ARBA00022692"/>
    </source>
</evidence>
<dbReference type="InterPro" id="IPR020846">
    <property type="entry name" value="MFS_dom"/>
</dbReference>
<feature type="transmembrane region" description="Helical" evidence="6">
    <location>
        <begin position="231"/>
        <end position="252"/>
    </location>
</feature>
<dbReference type="PANTHER" id="PTHR23502:SF74">
    <property type="entry name" value="MAJOR FACILITATOR SUPERFAMILY (MFS) PROFILE DOMAIN-CONTAINING PROTEIN"/>
    <property type="match status" value="1"/>
</dbReference>
<dbReference type="OrthoDB" id="5141738at2759"/>
<gene>
    <name evidence="8" type="ORF">E6O75_ATG07847</name>
</gene>
<accession>A0A4Z1NWQ7</accession>
<evidence type="ECO:0000256" key="4">
    <source>
        <dbReference type="ARBA" id="ARBA00023136"/>
    </source>
</evidence>
<feature type="transmembrane region" description="Helical" evidence="6">
    <location>
        <begin position="421"/>
        <end position="440"/>
    </location>
</feature>
<evidence type="ECO:0000313" key="8">
    <source>
        <dbReference type="EMBL" id="TID15519.1"/>
    </source>
</evidence>
<feature type="transmembrane region" description="Helical" evidence="6">
    <location>
        <begin position="480"/>
        <end position="500"/>
    </location>
</feature>
<proteinExistence type="predicted"/>
<name>A0A4Z1NWQ7_9PEZI</name>
<dbReference type="Gene3D" id="1.20.1250.20">
    <property type="entry name" value="MFS general substrate transporter like domains"/>
    <property type="match status" value="1"/>
</dbReference>
<evidence type="ECO:0000256" key="5">
    <source>
        <dbReference type="SAM" id="MobiDB-lite"/>
    </source>
</evidence>
<evidence type="ECO:0000256" key="6">
    <source>
        <dbReference type="SAM" id="Phobius"/>
    </source>
</evidence>
<feature type="domain" description="Major facilitator superfamily (MFS) profile" evidence="7">
    <location>
        <begin position="70"/>
        <end position="504"/>
    </location>
</feature>
<feature type="compositionally biased region" description="Basic and acidic residues" evidence="5">
    <location>
        <begin position="1"/>
        <end position="19"/>
    </location>
</feature>
<feature type="transmembrane region" description="Helical" evidence="6">
    <location>
        <begin position="447"/>
        <end position="468"/>
    </location>
</feature>
<feature type="transmembrane region" description="Helical" evidence="6">
    <location>
        <begin position="342"/>
        <end position="362"/>
    </location>
</feature>
<dbReference type="PROSITE" id="PS00216">
    <property type="entry name" value="SUGAR_TRANSPORT_1"/>
    <property type="match status" value="1"/>
</dbReference>
<reference evidence="8 9" key="1">
    <citation type="submission" date="2019-04" db="EMBL/GenBank/DDBJ databases">
        <title>High contiguity whole genome sequence and gene annotation resource for two Venturia nashicola isolates.</title>
        <authorList>
            <person name="Prokchorchik M."/>
            <person name="Won K."/>
            <person name="Lee Y."/>
            <person name="Choi E.D."/>
            <person name="Segonzac C."/>
            <person name="Sohn K.H."/>
        </authorList>
    </citation>
    <scope>NUCLEOTIDE SEQUENCE [LARGE SCALE GENOMIC DNA]</scope>
    <source>
        <strain evidence="8 9">PRI2</strain>
    </source>
</reference>
<dbReference type="EMBL" id="SNSC02000020">
    <property type="protein sequence ID" value="TID15519.1"/>
    <property type="molecule type" value="Genomic_DNA"/>
</dbReference>
<comment type="caution">
    <text evidence="8">The sequence shown here is derived from an EMBL/GenBank/DDBJ whole genome shotgun (WGS) entry which is preliminary data.</text>
</comment>
<dbReference type="STRING" id="86259.A0A4Z1NWQ7"/>
<sequence length="529" mass="58084">MSKAHLEFQELNSDPEKATSSKHGRWPTGRQRHFSNKKIPTKAEIENSPSLELLSFPHDDPAKPTNFSTIKKFLILMSVINAVNNSNLGSTLSSNPKSLTKRFGVKNDILLVLPSSVFLLGYVFGPLAAAPMSEKYGRKGVLTGCFVLYSVALLCCAVAPTFGALVVFRLAMGFGASTALSVVGGTAADLYADTIRRGRAVSWFITAAGFGQGIGAILSGELAPKAWNLPYWVAFVIALVSFGLLLITPETFEPIILKKRAQYLRKYHGAKVYAPIELQKSGFHDFVTKQMVRPAKMFGTEPLAFFTCLYLALVYGVYYLFFQAYHRVYEKGYKMDSGHASLTFIPVGIGGILAFLVSLLYDRYLRKCERNGTLNQSNREERLRLPLACLAGPLLTISMFWTGASASQPKTVAWPVPVSALIPFGMGYTLIFSALSNYLVDSYEKYAASAMAASSATRSLLAAGLPMCSKALYDTLGIEWGFYFLGFLMLALSFIPLAFLKWGPLIRSKSKFCQELRKEKEEGQGGESA</sequence>
<organism evidence="8 9">
    <name type="scientific">Venturia nashicola</name>
    <dbReference type="NCBI Taxonomy" id="86259"/>
    <lineage>
        <taxon>Eukaryota</taxon>
        <taxon>Fungi</taxon>
        <taxon>Dikarya</taxon>
        <taxon>Ascomycota</taxon>
        <taxon>Pezizomycotina</taxon>
        <taxon>Dothideomycetes</taxon>
        <taxon>Pleosporomycetidae</taxon>
        <taxon>Venturiales</taxon>
        <taxon>Venturiaceae</taxon>
        <taxon>Venturia</taxon>
    </lineage>
</organism>
<dbReference type="Pfam" id="PF07690">
    <property type="entry name" value="MFS_1"/>
    <property type="match status" value="1"/>
</dbReference>
<keyword evidence="2 6" id="KW-0812">Transmembrane</keyword>
<dbReference type="GO" id="GO:0022857">
    <property type="term" value="F:transmembrane transporter activity"/>
    <property type="evidence" value="ECO:0007669"/>
    <property type="project" value="InterPro"/>
</dbReference>
<dbReference type="GO" id="GO:0042908">
    <property type="term" value="P:xenobiotic transport"/>
    <property type="evidence" value="ECO:0007669"/>
    <property type="project" value="UniProtKB-ARBA"/>
</dbReference>
<feature type="compositionally biased region" description="Basic residues" evidence="5">
    <location>
        <begin position="20"/>
        <end position="38"/>
    </location>
</feature>
<dbReference type="SUPFAM" id="SSF103473">
    <property type="entry name" value="MFS general substrate transporter"/>
    <property type="match status" value="1"/>
</dbReference>
<feature type="transmembrane region" description="Helical" evidence="6">
    <location>
        <begin position="200"/>
        <end position="219"/>
    </location>
</feature>
<dbReference type="GO" id="GO:0005886">
    <property type="term" value="C:plasma membrane"/>
    <property type="evidence" value="ECO:0007669"/>
    <property type="project" value="TreeGrafter"/>
</dbReference>
<dbReference type="InterPro" id="IPR036259">
    <property type="entry name" value="MFS_trans_sf"/>
</dbReference>
<comment type="subcellular location">
    <subcellularLocation>
        <location evidence="1">Membrane</location>
        <topology evidence="1">Multi-pass membrane protein</topology>
    </subcellularLocation>
</comment>
<dbReference type="PANTHER" id="PTHR23502">
    <property type="entry name" value="MAJOR FACILITATOR SUPERFAMILY"/>
    <property type="match status" value="1"/>
</dbReference>
<dbReference type="InterPro" id="IPR011701">
    <property type="entry name" value="MFS"/>
</dbReference>
<evidence type="ECO:0000259" key="7">
    <source>
        <dbReference type="PROSITE" id="PS50850"/>
    </source>
</evidence>